<comment type="caution">
    <text evidence="1">The sequence shown here is derived from an EMBL/GenBank/DDBJ whole genome shotgun (WGS) entry which is preliminary data.</text>
</comment>
<name>A0A2P8D7C5_9BACT</name>
<keyword evidence="2" id="KW-1185">Reference proteome</keyword>
<dbReference type="Pfam" id="PF14433">
    <property type="entry name" value="SUKH-3"/>
    <property type="match status" value="1"/>
</dbReference>
<proteinExistence type="predicted"/>
<organism evidence="1 2">
    <name type="scientific">Taibaiella chishuiensis</name>
    <dbReference type="NCBI Taxonomy" id="1434707"/>
    <lineage>
        <taxon>Bacteria</taxon>
        <taxon>Pseudomonadati</taxon>
        <taxon>Bacteroidota</taxon>
        <taxon>Chitinophagia</taxon>
        <taxon>Chitinophagales</taxon>
        <taxon>Chitinophagaceae</taxon>
        <taxon>Taibaiella</taxon>
    </lineage>
</organism>
<dbReference type="Proteomes" id="UP000240572">
    <property type="component" value="Unassembled WGS sequence"/>
</dbReference>
<protein>
    <submittedName>
        <fullName evidence="1">SUKH-3 immunity protein of toxin-antitoxin system</fullName>
    </submittedName>
</protein>
<evidence type="ECO:0000313" key="2">
    <source>
        <dbReference type="Proteomes" id="UP000240572"/>
    </source>
</evidence>
<gene>
    <name evidence="1" type="ORF">B0I18_10299</name>
</gene>
<evidence type="ECO:0000313" key="1">
    <source>
        <dbReference type="EMBL" id="PSK93130.1"/>
    </source>
</evidence>
<dbReference type="OrthoDB" id="797385at2"/>
<dbReference type="RefSeq" id="WP_106522154.1">
    <property type="nucleotide sequence ID" value="NZ_PYGD01000002.1"/>
</dbReference>
<dbReference type="AlphaFoldDB" id="A0A2P8D7C5"/>
<reference evidence="1 2" key="1">
    <citation type="submission" date="2018-03" db="EMBL/GenBank/DDBJ databases">
        <title>Genomic Encyclopedia of Type Strains, Phase III (KMG-III): the genomes of soil and plant-associated and newly described type strains.</title>
        <authorList>
            <person name="Whitman W."/>
        </authorList>
    </citation>
    <scope>NUCLEOTIDE SEQUENCE [LARGE SCALE GENOMIC DNA]</scope>
    <source>
        <strain evidence="1 2">CGMCC 1.12700</strain>
    </source>
</reference>
<dbReference type="EMBL" id="PYGD01000002">
    <property type="protein sequence ID" value="PSK93130.1"/>
    <property type="molecule type" value="Genomic_DNA"/>
</dbReference>
<sequence>MNKKIFDLLRESAWYEGREKDIAYLYDELSSNNLSKPNEIVFKFLAEFNNVFIKHTTLDNRFIEVHFDLEGAIEITHLELLAKIEKVITENLVPIGYIGDYEASLLMSYSGRVYMMLEDEGFFELGQNWEDALETILEQKEFKNIFSFR</sequence>
<accession>A0A2P8D7C5</accession>
<dbReference type="InterPro" id="IPR025850">
    <property type="entry name" value="SUKH-3"/>
</dbReference>